<keyword evidence="2 9" id="KW-0813">Transport</keyword>
<evidence type="ECO:0000256" key="1">
    <source>
        <dbReference type="ARBA" id="ARBA00004429"/>
    </source>
</evidence>
<evidence type="ECO:0000256" key="9">
    <source>
        <dbReference type="RuleBase" id="RU369079"/>
    </source>
</evidence>
<name>A0A0K0Y845_9RHOB</name>
<comment type="similarity">
    <text evidence="8 9">Belongs to the TRAP transporter small permease family.</text>
</comment>
<dbReference type="Pfam" id="PF04290">
    <property type="entry name" value="DctQ"/>
    <property type="match status" value="1"/>
</dbReference>
<evidence type="ECO:0000256" key="6">
    <source>
        <dbReference type="ARBA" id="ARBA00022989"/>
    </source>
</evidence>
<keyword evidence="3" id="KW-1003">Cell membrane</keyword>
<gene>
    <name evidence="11" type="ORF">OSB_26170</name>
</gene>
<dbReference type="OrthoDB" id="4250245at2"/>
<keyword evidence="6 9" id="KW-1133">Transmembrane helix</keyword>
<evidence type="ECO:0000256" key="3">
    <source>
        <dbReference type="ARBA" id="ARBA00022475"/>
    </source>
</evidence>
<dbReference type="InterPro" id="IPR007387">
    <property type="entry name" value="TRAP_DctQ"/>
</dbReference>
<dbReference type="RefSeq" id="WP_049835372.1">
    <property type="nucleotide sequence ID" value="NZ_CP012160.1"/>
</dbReference>
<reference evidence="11 12" key="1">
    <citation type="journal article" date="2015" name="Genome Announc.">
        <title>Closed Genome Sequence of Octadecabacter temperatus SB1, the First Mesophilic Species of the Genus Octadecabacter.</title>
        <authorList>
            <person name="Voget S."/>
            <person name="Billerbeck S."/>
            <person name="Simon M."/>
            <person name="Daniel R."/>
        </authorList>
    </citation>
    <scope>NUCLEOTIDE SEQUENCE [LARGE SCALE GENOMIC DNA]</scope>
    <source>
        <strain evidence="11 12">SB1</strain>
    </source>
</reference>
<evidence type="ECO:0000313" key="12">
    <source>
        <dbReference type="Proteomes" id="UP000067444"/>
    </source>
</evidence>
<evidence type="ECO:0000256" key="5">
    <source>
        <dbReference type="ARBA" id="ARBA00022692"/>
    </source>
</evidence>
<dbReference type="STRING" id="1458307.OSB_26170"/>
<evidence type="ECO:0000256" key="7">
    <source>
        <dbReference type="ARBA" id="ARBA00023136"/>
    </source>
</evidence>
<sequence>MTLDEKPKQREGLALQLLNTLTQTLNVIGSSLIVVVASIVCVDVISRNAANAPLSGVPEIVTLCIVGIVFLQAPQALREGRIPQSTAISDALAKASPTAARVLGTILDFLGMVITGIVFYATLPIFLKAWERNEFIGSIGDFTAPVWPIKLAVLIGSAMLILQLLAGLIRRWEK</sequence>
<evidence type="ECO:0000256" key="8">
    <source>
        <dbReference type="ARBA" id="ARBA00038436"/>
    </source>
</evidence>
<dbReference type="GO" id="GO:0015740">
    <property type="term" value="P:C4-dicarboxylate transport"/>
    <property type="evidence" value="ECO:0007669"/>
    <property type="project" value="TreeGrafter"/>
</dbReference>
<comment type="subunit">
    <text evidence="9">The complex comprises the extracytoplasmic solute receptor protein and the two transmembrane proteins.</text>
</comment>
<dbReference type="KEGG" id="otm:OSB_26170"/>
<feature type="transmembrane region" description="Helical" evidence="9">
    <location>
        <begin position="25"/>
        <end position="46"/>
    </location>
</feature>
<evidence type="ECO:0000256" key="4">
    <source>
        <dbReference type="ARBA" id="ARBA00022519"/>
    </source>
</evidence>
<comment type="subcellular location">
    <subcellularLocation>
        <location evidence="1 9">Cell inner membrane</location>
        <topology evidence="1 9">Multi-pass membrane protein</topology>
    </subcellularLocation>
</comment>
<comment type="function">
    <text evidence="9">Part of the tripartite ATP-independent periplasmic (TRAP) transport system.</text>
</comment>
<proteinExistence type="inferred from homology"/>
<dbReference type="GO" id="GO:0005886">
    <property type="term" value="C:plasma membrane"/>
    <property type="evidence" value="ECO:0007669"/>
    <property type="project" value="UniProtKB-SubCell"/>
</dbReference>
<keyword evidence="12" id="KW-1185">Reference proteome</keyword>
<feature type="transmembrane region" description="Helical" evidence="9">
    <location>
        <begin position="147"/>
        <end position="169"/>
    </location>
</feature>
<dbReference type="AlphaFoldDB" id="A0A0K0Y845"/>
<protein>
    <recommendedName>
        <fullName evidence="9">TRAP transporter small permease protein</fullName>
    </recommendedName>
</protein>
<dbReference type="InterPro" id="IPR055348">
    <property type="entry name" value="DctQ"/>
</dbReference>
<feature type="domain" description="Tripartite ATP-independent periplasmic transporters DctQ component" evidence="10">
    <location>
        <begin position="37"/>
        <end position="173"/>
    </location>
</feature>
<dbReference type="PANTHER" id="PTHR35011">
    <property type="entry name" value="2,3-DIKETO-L-GULONATE TRAP TRANSPORTER SMALL PERMEASE PROTEIN YIAM"/>
    <property type="match status" value="1"/>
</dbReference>
<evidence type="ECO:0000259" key="10">
    <source>
        <dbReference type="Pfam" id="PF04290"/>
    </source>
</evidence>
<feature type="transmembrane region" description="Helical" evidence="9">
    <location>
        <begin position="102"/>
        <end position="127"/>
    </location>
</feature>
<dbReference type="EMBL" id="CP012160">
    <property type="protein sequence ID" value="AKS47144.1"/>
    <property type="molecule type" value="Genomic_DNA"/>
</dbReference>
<dbReference type="GO" id="GO:0022857">
    <property type="term" value="F:transmembrane transporter activity"/>
    <property type="evidence" value="ECO:0007669"/>
    <property type="project" value="UniProtKB-UniRule"/>
</dbReference>
<evidence type="ECO:0000313" key="11">
    <source>
        <dbReference type="EMBL" id="AKS47144.1"/>
    </source>
</evidence>
<organism evidence="11 12">
    <name type="scientific">Octadecabacter temperatus</name>
    <dbReference type="NCBI Taxonomy" id="1458307"/>
    <lineage>
        <taxon>Bacteria</taxon>
        <taxon>Pseudomonadati</taxon>
        <taxon>Pseudomonadota</taxon>
        <taxon>Alphaproteobacteria</taxon>
        <taxon>Rhodobacterales</taxon>
        <taxon>Roseobacteraceae</taxon>
        <taxon>Octadecabacter</taxon>
    </lineage>
</organism>
<evidence type="ECO:0000256" key="2">
    <source>
        <dbReference type="ARBA" id="ARBA00022448"/>
    </source>
</evidence>
<keyword evidence="4 9" id="KW-0997">Cell inner membrane</keyword>
<comment type="caution">
    <text evidence="9">Lacks conserved residue(s) required for the propagation of feature annotation.</text>
</comment>
<dbReference type="Proteomes" id="UP000067444">
    <property type="component" value="Chromosome"/>
</dbReference>
<dbReference type="PANTHER" id="PTHR35011:SF10">
    <property type="entry name" value="TRAP TRANSPORTER SMALL PERMEASE PROTEIN"/>
    <property type="match status" value="1"/>
</dbReference>
<keyword evidence="7 9" id="KW-0472">Membrane</keyword>
<keyword evidence="5 9" id="KW-0812">Transmembrane</keyword>
<accession>A0A0K0Y845</accession>